<accession>A0A8J3CZI0</accession>
<gene>
    <name evidence="2" type="ORF">GCM10008106_32640</name>
</gene>
<dbReference type="Proteomes" id="UP000642809">
    <property type="component" value="Unassembled WGS sequence"/>
</dbReference>
<proteinExistence type="predicted"/>
<organism evidence="2 3">
    <name type="scientific">Mongoliitalea lutea</name>
    <dbReference type="NCBI Taxonomy" id="849756"/>
    <lineage>
        <taxon>Bacteria</taxon>
        <taxon>Pseudomonadati</taxon>
        <taxon>Bacteroidota</taxon>
        <taxon>Cytophagia</taxon>
        <taxon>Cytophagales</taxon>
        <taxon>Cyclobacteriaceae</taxon>
        <taxon>Mongoliitalea</taxon>
    </lineage>
</organism>
<sequence length="64" mass="6924">MIKKVLFVACFALIGATFTYASQIVEEPSCVPVTTSCQIQTIVCGDDIWEIIEGAIEADEVICP</sequence>
<name>A0A8J3CZI0_9BACT</name>
<dbReference type="AlphaFoldDB" id="A0A8J3CZI0"/>
<feature type="chain" id="PRO_5035240510" evidence="1">
    <location>
        <begin position="22"/>
        <end position="64"/>
    </location>
</feature>
<dbReference type="RefSeq" id="WP_189585228.1">
    <property type="nucleotide sequence ID" value="NZ_BMYF01000023.1"/>
</dbReference>
<reference evidence="2" key="2">
    <citation type="submission" date="2020-09" db="EMBL/GenBank/DDBJ databases">
        <authorList>
            <person name="Sun Q."/>
            <person name="Kim S."/>
        </authorList>
    </citation>
    <scope>NUCLEOTIDE SEQUENCE</scope>
    <source>
        <strain evidence="2">KCTC 23224</strain>
    </source>
</reference>
<comment type="caution">
    <text evidence="2">The sequence shown here is derived from an EMBL/GenBank/DDBJ whole genome shotgun (WGS) entry which is preliminary data.</text>
</comment>
<reference evidence="2" key="1">
    <citation type="journal article" date="2014" name="Int. J. Syst. Evol. Microbiol.">
        <title>Complete genome sequence of Corynebacterium casei LMG S-19264T (=DSM 44701T), isolated from a smear-ripened cheese.</title>
        <authorList>
            <consortium name="US DOE Joint Genome Institute (JGI-PGF)"/>
            <person name="Walter F."/>
            <person name="Albersmeier A."/>
            <person name="Kalinowski J."/>
            <person name="Ruckert C."/>
        </authorList>
    </citation>
    <scope>NUCLEOTIDE SEQUENCE</scope>
    <source>
        <strain evidence="2">KCTC 23224</strain>
    </source>
</reference>
<protein>
    <submittedName>
        <fullName evidence="2">Uncharacterized protein</fullName>
    </submittedName>
</protein>
<feature type="signal peptide" evidence="1">
    <location>
        <begin position="1"/>
        <end position="21"/>
    </location>
</feature>
<evidence type="ECO:0000313" key="2">
    <source>
        <dbReference type="EMBL" id="GHB49303.1"/>
    </source>
</evidence>
<evidence type="ECO:0000313" key="3">
    <source>
        <dbReference type="Proteomes" id="UP000642809"/>
    </source>
</evidence>
<dbReference type="EMBL" id="BMYF01000023">
    <property type="protein sequence ID" value="GHB49303.1"/>
    <property type="molecule type" value="Genomic_DNA"/>
</dbReference>
<keyword evidence="3" id="KW-1185">Reference proteome</keyword>
<keyword evidence="1" id="KW-0732">Signal</keyword>
<evidence type="ECO:0000256" key="1">
    <source>
        <dbReference type="SAM" id="SignalP"/>
    </source>
</evidence>